<evidence type="ECO:0000313" key="2">
    <source>
        <dbReference type="Proteomes" id="UP001302978"/>
    </source>
</evidence>
<protein>
    <submittedName>
        <fullName evidence="1">Uncharacterized protein</fullName>
    </submittedName>
</protein>
<evidence type="ECO:0000313" key="1">
    <source>
        <dbReference type="EMBL" id="WNY23105.1"/>
    </source>
</evidence>
<reference evidence="1 2" key="1">
    <citation type="submission" date="2023-07" db="EMBL/GenBank/DDBJ databases">
        <title>Closed genoem sequence of Methanomicrococcus sp. Hf6.</title>
        <authorList>
            <person name="Poehlein A."/>
            <person name="Protasov E."/>
            <person name="Platt K."/>
            <person name="Reeh H."/>
            <person name="Daniel R."/>
            <person name="Brune A."/>
        </authorList>
    </citation>
    <scope>NUCLEOTIDE SEQUENCE [LARGE SCALE GENOMIC DNA]</scope>
    <source>
        <strain evidence="1 2">Hf6</strain>
    </source>
</reference>
<proteinExistence type="predicted"/>
<dbReference type="GO" id="GO:0030410">
    <property type="term" value="F:nicotianamine synthase activity"/>
    <property type="evidence" value="ECO:0007669"/>
    <property type="project" value="InterPro"/>
</dbReference>
<dbReference type="SUPFAM" id="SSF53335">
    <property type="entry name" value="S-adenosyl-L-methionine-dependent methyltransferases"/>
    <property type="match status" value="1"/>
</dbReference>
<dbReference type="Gene3D" id="3.40.50.150">
    <property type="entry name" value="Vaccinia Virus protein VP39"/>
    <property type="match status" value="1"/>
</dbReference>
<dbReference type="EMBL" id="CP131059">
    <property type="protein sequence ID" value="WNY23105.1"/>
    <property type="molecule type" value="Genomic_DNA"/>
</dbReference>
<dbReference type="Pfam" id="PF03059">
    <property type="entry name" value="NAS"/>
    <property type="match status" value="1"/>
</dbReference>
<dbReference type="GO" id="GO:0030418">
    <property type="term" value="P:nicotianamine biosynthetic process"/>
    <property type="evidence" value="ECO:0007669"/>
    <property type="project" value="InterPro"/>
</dbReference>
<organism evidence="1 2">
    <name type="scientific">Methanimicrococcus hongohii</name>
    <dbReference type="NCBI Taxonomy" id="3028295"/>
    <lineage>
        <taxon>Archaea</taxon>
        <taxon>Methanobacteriati</taxon>
        <taxon>Methanobacteriota</taxon>
        <taxon>Stenosarchaea group</taxon>
        <taxon>Methanomicrobia</taxon>
        <taxon>Methanosarcinales</taxon>
        <taxon>Methanosarcinaceae</taxon>
        <taxon>Methanimicrococcus</taxon>
    </lineage>
</organism>
<sequence>MSMIFVDWTQKVERIACKYPSFFKVTMAYYKNMVRREINYANITANDHVLCIGGGPCPYSALLIHSLTGAKVTVVDNDENSVRCSKRLLKRKDMEAYISVVMQDGEALDMSGFSVIHIAAQISPKEKVFNAVWEKADEGSTISMRFPKKKLRRLYVHHSSSSSAPVFEEISPLKRIKHGMFRNVSSTSLYIK</sequence>
<dbReference type="AlphaFoldDB" id="A0AA96ZS69"/>
<dbReference type="Proteomes" id="UP001302978">
    <property type="component" value="Chromosome"/>
</dbReference>
<gene>
    <name evidence="1" type="ORF">MmiHf6_04060</name>
</gene>
<dbReference type="GeneID" id="85194887"/>
<dbReference type="InterPro" id="IPR029063">
    <property type="entry name" value="SAM-dependent_MTases_sf"/>
</dbReference>
<name>A0AA96ZS69_9EURY</name>
<keyword evidence="2" id="KW-1185">Reference proteome</keyword>
<dbReference type="InterPro" id="IPR004298">
    <property type="entry name" value="Nicotian_synth"/>
</dbReference>
<dbReference type="RefSeq" id="WP_316558108.1">
    <property type="nucleotide sequence ID" value="NZ_CP131059.1"/>
</dbReference>
<accession>A0AA96ZS69</accession>
<dbReference type="KEGG" id="mehf:MmiHf6_04060"/>